<dbReference type="InterPro" id="IPR009477">
    <property type="entry name" value="Baculo_Ac102"/>
</dbReference>
<evidence type="ECO:0000256" key="1">
    <source>
        <dbReference type="SAM" id="MobiDB-lite"/>
    </source>
</evidence>
<dbReference type="Pfam" id="PF06497">
    <property type="entry name" value="Baculo_Ac102"/>
    <property type="match status" value="1"/>
</dbReference>
<organism evidence="2 3">
    <name type="scientific">Trichoplusia ni granulovirus LBIV-12</name>
    <dbReference type="NCBI Taxonomy" id="1916701"/>
    <lineage>
        <taxon>Viruses</taxon>
        <taxon>Viruses incertae sedis</taxon>
        <taxon>Naldaviricetes</taxon>
        <taxon>Lefavirales</taxon>
        <taxon>Baculoviridae</taxon>
        <taxon>Betabaculovirus</taxon>
        <taxon>Betabaculovirus trini</taxon>
    </lineage>
</organism>
<dbReference type="Proteomes" id="UP000232707">
    <property type="component" value="Segment"/>
</dbReference>
<name>A0A1D8QLA5_GVTN</name>
<protein>
    <submittedName>
        <fullName evidence="2">p12</fullName>
    </submittedName>
</protein>
<sequence>MENSLFRINEDYINPSDNPAAPQPATTTTTAYQQTTNNEAVLNALLSVSAGRVIMLDTSEGKKESLTRLAPQSRGLRKLIGTINTGGDRIQINGIDNAIEILDTLDDIVMNKFTIPTSLNV</sequence>
<evidence type="ECO:0000313" key="2">
    <source>
        <dbReference type="EMBL" id="AOW41425.1"/>
    </source>
</evidence>
<feature type="region of interest" description="Disordered" evidence="1">
    <location>
        <begin position="11"/>
        <end position="30"/>
    </location>
</feature>
<dbReference type="RefSeq" id="YP_009506156.1">
    <property type="nucleotide sequence ID" value="NC_038375.1"/>
</dbReference>
<dbReference type="GeneID" id="37616961"/>
<dbReference type="EMBL" id="KU752557">
    <property type="protein sequence ID" value="AOW41425.1"/>
    <property type="molecule type" value="Genomic_DNA"/>
</dbReference>
<reference evidence="2 3" key="1">
    <citation type="submission" date="2016-02" db="EMBL/GenBank/DDBJ databases">
        <title>Genome sequence of a new Betabaculovirus TnGV isolated from the cabagge looper Trichoplusia ni (Lepidoptera: Noctuidae).</title>
        <authorList>
            <person name="Del Rincon-Castro M.C."/>
            <person name="Bivian-Hernandez Mdl.A."/>
            <person name="Lopez-Tlacomulco J.J."/>
            <person name="Ibarra J.E."/>
        </authorList>
    </citation>
    <scope>NUCLEOTIDE SEQUENCE [LARGE SCALE GENOMIC DNA]</scope>
    <source>
        <strain evidence="2">LBIV-12</strain>
    </source>
</reference>
<keyword evidence="3" id="KW-1185">Reference proteome</keyword>
<feature type="compositionally biased region" description="Low complexity" evidence="1">
    <location>
        <begin position="18"/>
        <end position="30"/>
    </location>
</feature>
<dbReference type="KEGG" id="vg:37616961"/>
<evidence type="ECO:0000313" key="3">
    <source>
        <dbReference type="Proteomes" id="UP000232707"/>
    </source>
</evidence>
<proteinExistence type="predicted"/>
<accession>A0A1D8QLA5</accession>